<keyword evidence="2" id="KW-0808">Transferase</keyword>
<dbReference type="HOGENOM" id="CLU_071269_4_0_6"/>
<dbReference type="Proteomes" id="UP000019028">
    <property type="component" value="Chromosome"/>
</dbReference>
<proteinExistence type="predicted"/>
<evidence type="ECO:0000259" key="1">
    <source>
        <dbReference type="Pfam" id="PF01755"/>
    </source>
</evidence>
<sequence length="250" mass="28686">MNIFVVNLKDSVDRRKSVELQLNKLHLQYELVEGVDGRALSNEEIMQHTRELNYACKPGEIGCSLSHLKVYRKIVEYNIPYALILEDDIQLSADLPLILTELPNIIKENTPSVTLLTHVHQYDAKIQHKISPQHALHVLIEASCSHGYVINASAAKNALDSLYPVWMVADKWKIFREYSIASLFAVLPPVISHSELSKISIINEQSVDINISKLKKLTEESLRKNRPIKIKLKRILWLLIKRPFIKIIKQ</sequence>
<feature type="domain" description="Glycosyl transferase family 25" evidence="1">
    <location>
        <begin position="2"/>
        <end position="170"/>
    </location>
</feature>
<evidence type="ECO:0000313" key="3">
    <source>
        <dbReference type="Proteomes" id="UP000019028"/>
    </source>
</evidence>
<dbReference type="RefSeq" id="WP_025422619.1">
    <property type="nucleotide sequence ID" value="NZ_CP006569.1"/>
</dbReference>
<name>W0HZA4_9GAMM</name>
<dbReference type="Pfam" id="PF01755">
    <property type="entry name" value="Glyco_transf_25"/>
    <property type="match status" value="1"/>
</dbReference>
<dbReference type="OrthoDB" id="9816113at2"/>
<accession>W0HZA4</accession>
<dbReference type="InterPro" id="IPR002654">
    <property type="entry name" value="Glyco_trans_25"/>
</dbReference>
<evidence type="ECO:0000313" key="2">
    <source>
        <dbReference type="EMBL" id="AHF77473.1"/>
    </source>
</evidence>
<dbReference type="EMBL" id="CP006569">
    <property type="protein sequence ID" value="AHF77473.1"/>
    <property type="molecule type" value="Genomic_DNA"/>
</dbReference>
<keyword evidence="3" id="KW-1185">Reference proteome</keyword>
<dbReference type="GO" id="GO:0016740">
    <property type="term" value="F:transferase activity"/>
    <property type="evidence" value="ECO:0007669"/>
    <property type="project" value="UniProtKB-KW"/>
</dbReference>
<organism evidence="2 3">
    <name type="scientific">Sodalis praecaptivus</name>
    <dbReference type="NCBI Taxonomy" id="1239307"/>
    <lineage>
        <taxon>Bacteria</taxon>
        <taxon>Pseudomonadati</taxon>
        <taxon>Pseudomonadota</taxon>
        <taxon>Gammaproteobacteria</taxon>
        <taxon>Enterobacterales</taxon>
        <taxon>Bruguierivoracaceae</taxon>
        <taxon>Sodalis</taxon>
    </lineage>
</organism>
<protein>
    <submittedName>
        <fullName evidence="2">Putative LPS biosynthesis glycosyltransferase</fullName>
    </submittedName>
</protein>
<dbReference type="KEGG" id="sod:Sant_2430"/>
<dbReference type="AlphaFoldDB" id="W0HZA4"/>
<reference evidence="2 3" key="1">
    <citation type="journal article" date="2014" name="Genome Biol. Evol.">
        <title>Genome degeneration and adaptation in a nascent stage of symbiosis.</title>
        <authorList>
            <person name="Oakeson K.F."/>
            <person name="Gil R."/>
            <person name="Clayton A.L."/>
            <person name="Dunn D.M."/>
            <person name="von Niederhausern A.C."/>
            <person name="Hamil C."/>
            <person name="Aoyagi A."/>
            <person name="Duval B."/>
            <person name="Baca A."/>
            <person name="Silva F.J."/>
            <person name="Vallier A."/>
            <person name="Jackson D.G."/>
            <person name="Latorre A."/>
            <person name="Weiss R.B."/>
            <person name="Heddi A."/>
            <person name="Moya A."/>
            <person name="Dale C."/>
        </authorList>
    </citation>
    <scope>NUCLEOTIDE SEQUENCE [LARGE SCALE GENOMIC DNA]</scope>
    <source>
        <strain evidence="2 3">HS1</strain>
    </source>
</reference>
<dbReference type="CDD" id="cd06532">
    <property type="entry name" value="Glyco_transf_25"/>
    <property type="match status" value="1"/>
</dbReference>
<gene>
    <name evidence="2" type="ORF">Sant_2430</name>
</gene>